<name>A0ABP8ZLM8_9FLAO</name>
<keyword evidence="2" id="KW-1185">Reference proteome</keyword>
<protein>
    <submittedName>
        <fullName evidence="1">Uncharacterized protein</fullName>
    </submittedName>
</protein>
<evidence type="ECO:0000313" key="2">
    <source>
        <dbReference type="Proteomes" id="UP001500141"/>
    </source>
</evidence>
<proteinExistence type="predicted"/>
<gene>
    <name evidence="1" type="ORF">GCM10023230_05920</name>
</gene>
<dbReference type="Pfam" id="PF20559">
    <property type="entry name" value="DUF6770"/>
    <property type="match status" value="2"/>
</dbReference>
<accession>A0ABP8ZLM8</accession>
<dbReference type="RefSeq" id="WP_264544227.1">
    <property type="nucleotide sequence ID" value="NZ_BAABIP010000007.1"/>
</dbReference>
<dbReference type="Proteomes" id="UP001500141">
    <property type="component" value="Unassembled WGS sequence"/>
</dbReference>
<dbReference type="InterPro" id="IPR046661">
    <property type="entry name" value="DUF6770"/>
</dbReference>
<dbReference type="EMBL" id="BAABIP010000007">
    <property type="protein sequence ID" value="GAA4760011.1"/>
    <property type="molecule type" value="Genomic_DNA"/>
</dbReference>
<comment type="caution">
    <text evidence="1">The sequence shown here is derived from an EMBL/GenBank/DDBJ whole genome shotgun (WGS) entry which is preliminary data.</text>
</comment>
<organism evidence="1 2">
    <name type="scientific">Flavobacterium hankyongi</name>
    <dbReference type="NCBI Taxonomy" id="1176532"/>
    <lineage>
        <taxon>Bacteria</taxon>
        <taxon>Pseudomonadati</taxon>
        <taxon>Bacteroidota</taxon>
        <taxon>Flavobacteriia</taxon>
        <taxon>Flavobacteriales</taxon>
        <taxon>Flavobacteriaceae</taxon>
        <taxon>Flavobacterium</taxon>
    </lineage>
</organism>
<sequence length="505" mass="58340">MKPSKILSLLICLIGITAFGQVTKLSNLSSNKYLDSRIIFEENKEDVYGYFVLYEKDRTDKKEFLLEYYVLDKNLNKIASGNFSHHKNTSMFYNTEVILRSVIRNNNKILISTGEFVGKALGMTYNMKFGTLYRELDLNDFSMSPSFLYLDFVKYELTEYSRKSTGNTKVLTQNLISANGNGFVMFQSDTRKDMALGIRTKPLEFRFYDTDKNQKWVHSFNTEKSKQFVDYGYLTADQNNLVLLKASTENNFLRIEVFDSNNGKLKAQLPENDNQKLIRIHNVQIQDNLLICLGELNSDGKNVDPEGQKTLGLMKLVYDLESGKTISQRYFNRDDPDNKIKLSSEGGVNSNGIFEYIDFKIKSDGGIVVLAEENLFDNSGEVNLCVIEFDSNMKVKYFEKVEKNKASEPNNKKYRDFEYQYSQKLEKDSYVFCYVDTYASKPKEKRDWFLGVITYVDGKYGFDKVSLKTSDGKIHPVLAKKGYVMLVEEKTDSKESEIRLEKINY</sequence>
<reference evidence="2" key="1">
    <citation type="journal article" date="2019" name="Int. J. Syst. Evol. Microbiol.">
        <title>The Global Catalogue of Microorganisms (GCM) 10K type strain sequencing project: providing services to taxonomists for standard genome sequencing and annotation.</title>
        <authorList>
            <consortium name="The Broad Institute Genomics Platform"/>
            <consortium name="The Broad Institute Genome Sequencing Center for Infectious Disease"/>
            <person name="Wu L."/>
            <person name="Ma J."/>
        </authorList>
    </citation>
    <scope>NUCLEOTIDE SEQUENCE [LARGE SCALE GENOMIC DNA]</scope>
    <source>
        <strain evidence="2">JCM 18198</strain>
    </source>
</reference>
<evidence type="ECO:0000313" key="1">
    <source>
        <dbReference type="EMBL" id="GAA4760011.1"/>
    </source>
</evidence>